<dbReference type="Proteomes" id="UP001597101">
    <property type="component" value="Unassembled WGS sequence"/>
</dbReference>
<proteinExistence type="predicted"/>
<keyword evidence="2" id="KW-1185">Reference proteome</keyword>
<dbReference type="RefSeq" id="WP_377213148.1">
    <property type="nucleotide sequence ID" value="NZ_JBHTJV010000011.1"/>
</dbReference>
<dbReference type="EMBL" id="JBHTJV010000011">
    <property type="protein sequence ID" value="MFD0917285.1"/>
    <property type="molecule type" value="Genomic_DNA"/>
</dbReference>
<organism evidence="1 2">
    <name type="scientific">Pseudahrensia aquimaris</name>
    <dbReference type="NCBI Taxonomy" id="744461"/>
    <lineage>
        <taxon>Bacteria</taxon>
        <taxon>Pseudomonadati</taxon>
        <taxon>Pseudomonadota</taxon>
        <taxon>Alphaproteobacteria</taxon>
        <taxon>Hyphomicrobiales</taxon>
        <taxon>Ahrensiaceae</taxon>
        <taxon>Pseudahrensia</taxon>
    </lineage>
</organism>
<accession>A0ABW3FK50</accession>
<comment type="caution">
    <text evidence="1">The sequence shown here is derived from an EMBL/GenBank/DDBJ whole genome shotgun (WGS) entry which is preliminary data.</text>
</comment>
<evidence type="ECO:0000313" key="2">
    <source>
        <dbReference type="Proteomes" id="UP001597101"/>
    </source>
</evidence>
<protein>
    <submittedName>
        <fullName evidence="1">Uncharacterized protein</fullName>
    </submittedName>
</protein>
<gene>
    <name evidence="1" type="ORF">ACFQ14_12775</name>
</gene>
<evidence type="ECO:0000313" key="1">
    <source>
        <dbReference type="EMBL" id="MFD0917285.1"/>
    </source>
</evidence>
<reference evidence="2" key="1">
    <citation type="journal article" date="2019" name="Int. J. Syst. Evol. Microbiol.">
        <title>The Global Catalogue of Microorganisms (GCM) 10K type strain sequencing project: providing services to taxonomists for standard genome sequencing and annotation.</title>
        <authorList>
            <consortium name="The Broad Institute Genomics Platform"/>
            <consortium name="The Broad Institute Genome Sequencing Center for Infectious Disease"/>
            <person name="Wu L."/>
            <person name="Ma J."/>
        </authorList>
    </citation>
    <scope>NUCLEOTIDE SEQUENCE [LARGE SCALE GENOMIC DNA]</scope>
    <source>
        <strain evidence="2">CCUG 60023</strain>
    </source>
</reference>
<sequence>MKYVTLIQDREDIMHFGVHKWPEHARKEVADRQGHSQIIYCAVLRGESSAEEIERKFHLCYRKHRKRYGYAIHRRQALAAAIWLAQIQPWLRATKYAWRRRTSKPIKAWLKWKRKQIEVKRYRWQVLKS</sequence>
<name>A0ABW3FK50_9HYPH</name>